<dbReference type="AlphaFoldDB" id="A0A2M9G1F2"/>
<dbReference type="InterPro" id="IPR036526">
    <property type="entry name" value="C-N_Hydrolase_sf"/>
</dbReference>
<dbReference type="SUPFAM" id="SSF52402">
    <property type="entry name" value="Adenine nucleotide alpha hydrolases-like"/>
    <property type="match status" value="1"/>
</dbReference>
<evidence type="ECO:0000256" key="6">
    <source>
        <dbReference type="ARBA" id="ARBA00023027"/>
    </source>
</evidence>
<comment type="similarity">
    <text evidence="2 7 8">In the C-terminal section; belongs to the NAD synthetase family.</text>
</comment>
<comment type="function">
    <text evidence="7">Catalyzes the ATP-dependent amidation of deamido-NAD to form NAD. Uses L-glutamine as a nitrogen source.</text>
</comment>
<evidence type="ECO:0000256" key="5">
    <source>
        <dbReference type="ARBA" id="ARBA00022840"/>
    </source>
</evidence>
<dbReference type="RefSeq" id="WP_109793560.1">
    <property type="nucleotide sequence ID" value="NZ_PHIG01000032.1"/>
</dbReference>
<feature type="binding site" evidence="7">
    <location>
        <position position="403"/>
    </location>
    <ligand>
        <name>deamido-NAD(+)</name>
        <dbReference type="ChEBI" id="CHEBI:58437"/>
        <note>ligand shared between two neighboring subunits</note>
    </ligand>
</feature>
<dbReference type="GO" id="GO:0003952">
    <property type="term" value="F:NAD+ synthase (glutamine-hydrolyzing) activity"/>
    <property type="evidence" value="ECO:0007669"/>
    <property type="project" value="UniProtKB-UniRule"/>
</dbReference>
<evidence type="ECO:0000256" key="8">
    <source>
        <dbReference type="PIRNR" id="PIRNR006630"/>
    </source>
</evidence>
<keyword evidence="13" id="KW-1185">Reference proteome</keyword>
<keyword evidence="5 7" id="KW-0067">ATP-binding</keyword>
<feature type="active site" description="Nucleophile; for glutaminase activity" evidence="7">
    <location>
        <position position="150"/>
    </location>
</feature>
<feature type="binding site" evidence="7">
    <location>
        <position position="398"/>
    </location>
    <ligand>
        <name>ATP</name>
        <dbReference type="ChEBI" id="CHEBI:30616"/>
    </ligand>
</feature>
<comment type="catalytic activity">
    <reaction evidence="7 8">
        <text>deamido-NAD(+) + L-glutamine + ATP + H2O = L-glutamate + AMP + diphosphate + NAD(+) + H(+)</text>
        <dbReference type="Rhea" id="RHEA:24384"/>
        <dbReference type="ChEBI" id="CHEBI:15377"/>
        <dbReference type="ChEBI" id="CHEBI:15378"/>
        <dbReference type="ChEBI" id="CHEBI:29985"/>
        <dbReference type="ChEBI" id="CHEBI:30616"/>
        <dbReference type="ChEBI" id="CHEBI:33019"/>
        <dbReference type="ChEBI" id="CHEBI:57540"/>
        <dbReference type="ChEBI" id="CHEBI:58359"/>
        <dbReference type="ChEBI" id="CHEBI:58437"/>
        <dbReference type="ChEBI" id="CHEBI:456215"/>
        <dbReference type="EC" id="6.3.5.1"/>
    </reaction>
</comment>
<evidence type="ECO:0000256" key="3">
    <source>
        <dbReference type="ARBA" id="ARBA00022598"/>
    </source>
</evidence>
<evidence type="ECO:0000256" key="10">
    <source>
        <dbReference type="RuleBase" id="RU003811"/>
    </source>
</evidence>
<feature type="binding site" evidence="7">
    <location>
        <position position="182"/>
    </location>
    <ligand>
        <name>L-glutamine</name>
        <dbReference type="ChEBI" id="CHEBI:58359"/>
    </ligand>
</feature>
<dbReference type="PANTHER" id="PTHR23090:SF9">
    <property type="entry name" value="GLUTAMINE-DEPENDENT NAD(+) SYNTHETASE"/>
    <property type="match status" value="1"/>
</dbReference>
<dbReference type="OrthoDB" id="9760188at2"/>
<dbReference type="UniPathway" id="UPA00253">
    <property type="reaction ID" value="UER00334"/>
</dbReference>
<sequence length="552" mass="59194">MPDTLRIALAQANPTVGDIAGNIALARRLRAEAAVAGADLIAFPEMFVTGYPPEDLLFQPSFRSAAIRAVEDLASETGDGGPAMLMTGCWRTEGSLHNAAMMLDGGGVQATTFKHRLPNYGVFDEKRQFAEGPLPGPLSCRGVRLGVMICEDMWSPDVAECLQETGAEILIVANGSPFDVTKPDLRINGAVARVTETGLPLVYLNLVGGQDELVFDGGSFVLDADLRTPVRLLEFEPMLCVTDWRRDGESWRCAPGSDATPLGHVEAIYRTVMLGLRDFAEKNAFPGVVLGLSGGIDTALSAAIAVDAVGPERVWCAMLTSEMTDADRRRNAEAVAALLGIRLDTCSIADGVAALDVALGPAFGRGVPDTADRNLEARTRGSMLAALAERSGYLLLGTGNKSEISVGLDTLHEDEFADFGVLKDLYRTTVKALAEWRNANRPAGGLGPDGRVLPQSLIDMPAAAQPSIADGAGELPAFDELDDILECLIEGEMSAREVLERGHDAAVVRHVEYLFHRAEHRRRRTAPGVKVTTRSFGRDRRFPITNAFREAG</sequence>
<dbReference type="HAMAP" id="MF_02090">
    <property type="entry name" value="NadE_glutamine_dep"/>
    <property type="match status" value="1"/>
</dbReference>
<dbReference type="NCBIfam" id="TIGR00552">
    <property type="entry name" value="nadE"/>
    <property type="match status" value="1"/>
</dbReference>
<dbReference type="PROSITE" id="PS00920">
    <property type="entry name" value="NITRIL_CHT_1"/>
    <property type="match status" value="1"/>
</dbReference>
<comment type="caution">
    <text evidence="7">Lacks conserved residue(s) required for the propagation of feature annotation.</text>
</comment>
<gene>
    <name evidence="7" type="primary">nadE</name>
    <name evidence="12" type="ORF">CVT23_10770</name>
</gene>
<dbReference type="PROSITE" id="PS50263">
    <property type="entry name" value="CN_HYDROLASE"/>
    <property type="match status" value="1"/>
</dbReference>
<dbReference type="Pfam" id="PF02540">
    <property type="entry name" value="NAD_synthase"/>
    <property type="match status" value="1"/>
</dbReference>
<feature type="binding site" evidence="7">
    <location>
        <position position="374"/>
    </location>
    <ligand>
        <name>deamido-NAD(+)</name>
        <dbReference type="ChEBI" id="CHEBI:58437"/>
        <note>ligand shared between two neighboring subunits</note>
    </ligand>
</feature>
<dbReference type="InterPro" id="IPR014445">
    <property type="entry name" value="Gln-dep_NAD_synthase"/>
</dbReference>
<feature type="binding site" evidence="7">
    <location>
        <position position="176"/>
    </location>
    <ligand>
        <name>L-glutamine</name>
        <dbReference type="ChEBI" id="CHEBI:58359"/>
    </ligand>
</feature>
<keyword evidence="3 7" id="KW-0436">Ligase</keyword>
<dbReference type="NCBIfam" id="NF010588">
    <property type="entry name" value="PRK13981.1"/>
    <property type="match status" value="1"/>
</dbReference>
<dbReference type="GO" id="GO:0005524">
    <property type="term" value="F:ATP binding"/>
    <property type="evidence" value="ECO:0007669"/>
    <property type="project" value="UniProtKB-UniRule"/>
</dbReference>
<comment type="pathway">
    <text evidence="1 7 8">Cofactor biosynthesis; NAD(+) biosynthesis; NAD(+) from deamido-NAD(+) (L-Gln route): step 1/1.</text>
</comment>
<dbReference type="Gene3D" id="3.60.110.10">
    <property type="entry name" value="Carbon-nitrogen hydrolase"/>
    <property type="match status" value="1"/>
</dbReference>
<evidence type="ECO:0000256" key="4">
    <source>
        <dbReference type="ARBA" id="ARBA00022741"/>
    </source>
</evidence>
<proteinExistence type="inferred from homology"/>
<keyword evidence="4 7" id="KW-0547">Nucleotide-binding</keyword>
<reference evidence="12 13" key="1">
    <citation type="submission" date="2017-11" db="EMBL/GenBank/DDBJ databases">
        <title>Draft genome sequence of Rhizobiales bacterium SY3-13.</title>
        <authorList>
            <person name="Sun C."/>
        </authorList>
    </citation>
    <scope>NUCLEOTIDE SEQUENCE [LARGE SCALE GENOMIC DNA]</scope>
    <source>
        <strain evidence="12 13">SY3-13</strain>
    </source>
</reference>
<feature type="domain" description="CN hydrolase" evidence="11">
    <location>
        <begin position="5"/>
        <end position="246"/>
    </location>
</feature>
<evidence type="ECO:0000256" key="1">
    <source>
        <dbReference type="ARBA" id="ARBA00005188"/>
    </source>
</evidence>
<name>A0A2M9G1F2_9PROT</name>
<evidence type="ECO:0000313" key="12">
    <source>
        <dbReference type="EMBL" id="PJK29536.1"/>
    </source>
</evidence>
<protein>
    <recommendedName>
        <fullName evidence="7 8">Glutamine-dependent NAD(+) synthetase</fullName>
        <ecNumber evidence="7 8">6.3.5.1</ecNumber>
    </recommendedName>
    <alternativeName>
        <fullName evidence="7 8">NAD(+) synthase [glutamine-hydrolyzing]</fullName>
    </alternativeName>
</protein>
<dbReference type="PANTHER" id="PTHR23090">
    <property type="entry name" value="NH 3 /GLUTAMINE-DEPENDENT NAD + SYNTHETASE"/>
    <property type="match status" value="1"/>
</dbReference>
<dbReference type="InterPro" id="IPR000132">
    <property type="entry name" value="Nitrilase/CN_hydratase_CS"/>
</dbReference>
<dbReference type="EC" id="6.3.5.1" evidence="7 8"/>
<dbReference type="GO" id="GO:0009435">
    <property type="term" value="P:NAD+ biosynthetic process"/>
    <property type="evidence" value="ECO:0007669"/>
    <property type="project" value="UniProtKB-UniRule"/>
</dbReference>
<dbReference type="Proteomes" id="UP000229498">
    <property type="component" value="Unassembled WGS sequence"/>
</dbReference>
<dbReference type="PIRSF" id="PIRSF006630">
    <property type="entry name" value="NADS_GAT"/>
    <property type="match status" value="1"/>
</dbReference>
<evidence type="ECO:0000256" key="9">
    <source>
        <dbReference type="PROSITE-ProRule" id="PRU10139"/>
    </source>
</evidence>
<dbReference type="GO" id="GO:0005737">
    <property type="term" value="C:cytoplasm"/>
    <property type="evidence" value="ECO:0007669"/>
    <property type="project" value="InterPro"/>
</dbReference>
<comment type="similarity">
    <text evidence="10">Belongs to the NAD synthetase family.</text>
</comment>
<dbReference type="EMBL" id="PHIG01000032">
    <property type="protein sequence ID" value="PJK29536.1"/>
    <property type="molecule type" value="Genomic_DNA"/>
</dbReference>
<organism evidence="12 13">
    <name type="scientific">Minwuia thermotolerans</name>
    <dbReference type="NCBI Taxonomy" id="2056226"/>
    <lineage>
        <taxon>Bacteria</taxon>
        <taxon>Pseudomonadati</taxon>
        <taxon>Pseudomonadota</taxon>
        <taxon>Alphaproteobacteria</taxon>
        <taxon>Minwuiales</taxon>
        <taxon>Minwuiaceae</taxon>
        <taxon>Minwuia</taxon>
    </lineage>
</organism>
<dbReference type="GO" id="GO:0004359">
    <property type="term" value="F:glutaminase activity"/>
    <property type="evidence" value="ECO:0007669"/>
    <property type="project" value="InterPro"/>
</dbReference>
<dbReference type="CDD" id="cd07570">
    <property type="entry name" value="GAT_Gln-NAD-synth"/>
    <property type="match status" value="1"/>
</dbReference>
<evidence type="ECO:0000259" key="11">
    <source>
        <dbReference type="PROSITE" id="PS50263"/>
    </source>
</evidence>
<keyword evidence="6 7" id="KW-0520">NAD</keyword>
<dbReference type="GO" id="GO:0000257">
    <property type="term" value="F:nitrilase activity"/>
    <property type="evidence" value="ECO:0007669"/>
    <property type="project" value="UniProtKB-ARBA"/>
</dbReference>
<dbReference type="Pfam" id="PF00795">
    <property type="entry name" value="CN_hydrolase"/>
    <property type="match status" value="1"/>
</dbReference>
<evidence type="ECO:0000256" key="7">
    <source>
        <dbReference type="HAMAP-Rule" id="MF_02090"/>
    </source>
</evidence>
<feature type="active site" description="Proton acceptor" evidence="9">
    <location>
        <position position="45"/>
    </location>
</feature>
<evidence type="ECO:0000313" key="13">
    <source>
        <dbReference type="Proteomes" id="UP000229498"/>
    </source>
</evidence>
<comment type="caution">
    <text evidence="12">The sequence shown here is derived from an EMBL/GenBank/DDBJ whole genome shotgun (WGS) entry which is preliminary data.</text>
</comment>
<dbReference type="SUPFAM" id="SSF56317">
    <property type="entry name" value="Carbon-nitrogen hydrolase"/>
    <property type="match status" value="1"/>
</dbReference>
<feature type="binding site" evidence="7">
    <location>
        <position position="120"/>
    </location>
    <ligand>
        <name>L-glutamine</name>
        <dbReference type="ChEBI" id="CHEBI:58359"/>
    </ligand>
</feature>
<evidence type="ECO:0000256" key="2">
    <source>
        <dbReference type="ARBA" id="ARBA00007145"/>
    </source>
</evidence>
<dbReference type="CDD" id="cd00553">
    <property type="entry name" value="NAD_synthase"/>
    <property type="match status" value="1"/>
</dbReference>
<dbReference type="InterPro" id="IPR014729">
    <property type="entry name" value="Rossmann-like_a/b/a_fold"/>
</dbReference>
<accession>A0A2M9G1F2</accession>
<dbReference type="InterPro" id="IPR003010">
    <property type="entry name" value="C-N_Hydrolase"/>
</dbReference>
<dbReference type="InterPro" id="IPR022310">
    <property type="entry name" value="NAD/GMP_synthase"/>
</dbReference>
<dbReference type="Gene3D" id="3.40.50.620">
    <property type="entry name" value="HUPs"/>
    <property type="match status" value="1"/>
</dbReference>
<feature type="active site" description="For glutaminase activity" evidence="7">
    <location>
        <position position="114"/>
    </location>
</feature>
<dbReference type="InterPro" id="IPR003694">
    <property type="entry name" value="NAD_synthase"/>
</dbReference>
<dbReference type="GO" id="GO:0008795">
    <property type="term" value="F:NAD+ synthase activity"/>
    <property type="evidence" value="ECO:0007669"/>
    <property type="project" value="UniProtKB-UniRule"/>
</dbReference>
<feature type="active site" description="Proton acceptor; for glutaminase activity" evidence="7">
    <location>
        <position position="45"/>
    </location>
</feature>